<dbReference type="EMBL" id="JACSDZ010000015">
    <property type="protein sequence ID" value="KAF7386521.1"/>
    <property type="molecule type" value="Genomic_DNA"/>
</dbReference>
<protein>
    <submittedName>
        <fullName evidence="2">Uncharacterized protein</fullName>
    </submittedName>
</protein>
<name>A0A834JJA6_VESGE</name>
<feature type="compositionally biased region" description="Acidic residues" evidence="1">
    <location>
        <begin position="107"/>
        <end position="128"/>
    </location>
</feature>
<evidence type="ECO:0000313" key="3">
    <source>
        <dbReference type="Proteomes" id="UP000617340"/>
    </source>
</evidence>
<reference evidence="2" key="1">
    <citation type="journal article" date="2020" name="G3 (Bethesda)">
        <title>High-Quality Assemblies for Three Invasive Social Wasps from the &lt;i&gt;Vespula&lt;/i&gt; Genus.</title>
        <authorList>
            <person name="Harrop T.W.R."/>
            <person name="Guhlin J."/>
            <person name="McLaughlin G.M."/>
            <person name="Permina E."/>
            <person name="Stockwell P."/>
            <person name="Gilligan J."/>
            <person name="Le Lec M.F."/>
            <person name="Gruber M.A.M."/>
            <person name="Quinn O."/>
            <person name="Lovegrove M."/>
            <person name="Duncan E.J."/>
            <person name="Remnant E.J."/>
            <person name="Van Eeckhoven J."/>
            <person name="Graham B."/>
            <person name="Knapp R.A."/>
            <person name="Langford K.W."/>
            <person name="Kronenberg Z."/>
            <person name="Press M.O."/>
            <person name="Eacker S.M."/>
            <person name="Wilson-Rankin E.E."/>
            <person name="Purcell J."/>
            <person name="Lester P.J."/>
            <person name="Dearden P.K."/>
        </authorList>
    </citation>
    <scope>NUCLEOTIDE SEQUENCE</scope>
    <source>
        <strain evidence="2">Linc-1</strain>
    </source>
</reference>
<organism evidence="2 3">
    <name type="scientific">Vespula germanica</name>
    <name type="common">German yellow jacket</name>
    <name type="synonym">Paravespula germanica</name>
    <dbReference type="NCBI Taxonomy" id="30212"/>
    <lineage>
        <taxon>Eukaryota</taxon>
        <taxon>Metazoa</taxon>
        <taxon>Ecdysozoa</taxon>
        <taxon>Arthropoda</taxon>
        <taxon>Hexapoda</taxon>
        <taxon>Insecta</taxon>
        <taxon>Pterygota</taxon>
        <taxon>Neoptera</taxon>
        <taxon>Endopterygota</taxon>
        <taxon>Hymenoptera</taxon>
        <taxon>Apocrita</taxon>
        <taxon>Aculeata</taxon>
        <taxon>Vespoidea</taxon>
        <taxon>Vespidae</taxon>
        <taxon>Vespinae</taxon>
        <taxon>Vespula</taxon>
    </lineage>
</organism>
<evidence type="ECO:0000256" key="1">
    <source>
        <dbReference type="SAM" id="MobiDB-lite"/>
    </source>
</evidence>
<accession>A0A834JJA6</accession>
<feature type="compositionally biased region" description="Basic and acidic residues" evidence="1">
    <location>
        <begin position="31"/>
        <end position="46"/>
    </location>
</feature>
<feature type="region of interest" description="Disordered" evidence="1">
    <location>
        <begin position="1"/>
        <end position="135"/>
    </location>
</feature>
<gene>
    <name evidence="2" type="ORF">HZH68_013653</name>
</gene>
<sequence length="196" mass="22418">MGRKPACSRDRLGDEDDDDDDDDDDEAEEETALKKRIGEPPREERAIGLADPGEARESSSNECRSWPWERLPTDRPLILAATRDTEACVSASSARTYEKTERRKNDDDDDDDDEDDEDDEDDDDDDDEGIRNSPDRYDRIFRESIRVKFTALLVDRDESKKTIVARRRRLESIPGVVAFPLTDKIGARSTRIGFYA</sequence>
<dbReference type="Proteomes" id="UP000617340">
    <property type="component" value="Unassembled WGS sequence"/>
</dbReference>
<feature type="compositionally biased region" description="Acidic residues" evidence="1">
    <location>
        <begin position="13"/>
        <end position="30"/>
    </location>
</feature>
<keyword evidence="3" id="KW-1185">Reference proteome</keyword>
<proteinExistence type="predicted"/>
<evidence type="ECO:0000313" key="2">
    <source>
        <dbReference type="EMBL" id="KAF7386521.1"/>
    </source>
</evidence>
<comment type="caution">
    <text evidence="2">The sequence shown here is derived from an EMBL/GenBank/DDBJ whole genome shotgun (WGS) entry which is preliminary data.</text>
</comment>
<feature type="compositionally biased region" description="Basic and acidic residues" evidence="1">
    <location>
        <begin position="96"/>
        <end position="106"/>
    </location>
</feature>
<dbReference type="AlphaFoldDB" id="A0A834JJA6"/>